<evidence type="ECO:0000256" key="2">
    <source>
        <dbReference type="ARBA" id="ARBA00023136"/>
    </source>
</evidence>
<keyword evidence="2" id="KW-0472">Membrane</keyword>
<dbReference type="InterPro" id="IPR008733">
    <property type="entry name" value="PEX11"/>
</dbReference>
<evidence type="ECO:0000256" key="4">
    <source>
        <dbReference type="ARBA" id="ARBA00046271"/>
    </source>
</evidence>
<dbReference type="Proteomes" id="UP000503462">
    <property type="component" value="Chromosome 1"/>
</dbReference>
<evidence type="ECO:0000256" key="5">
    <source>
        <dbReference type="SAM" id="MobiDB-lite"/>
    </source>
</evidence>
<keyword evidence="3" id="KW-0576">Peroxisome</keyword>
<dbReference type="EMBL" id="CP051139">
    <property type="protein sequence ID" value="QIW95954.1"/>
    <property type="molecule type" value="Genomic_DNA"/>
</dbReference>
<proteinExistence type="predicted"/>
<name>A0A6H0XMU4_9PEZI</name>
<dbReference type="OrthoDB" id="10005898at2759"/>
<sequence>MSDPAVEPGAPSDGSAKKPLPSDRAVSSSALQPTSAIEHMLASPDRVLLRLNKLIASPGGLSSLLSTVNYTLYLAAYAQLKSATIRAKINELIGRTSLPKLPVAPVGTAVAPPSLAILAGMIGNARTTLRLVGLLPIYAWMRQLLQGPKPGQDEILWATALAQCTLYGVFQLLENIAVLQDGGVLQKSITARWNPSGDTARIKLWSYRSWFAGVLCDFVRLAREAQLERSKRARRSYAEAKSIEVREEDAKTDIKWWTELVVPIGWFPLALHCSLEAGLPNFNLGIMGMSGFTAGLSRTAALWAATA</sequence>
<gene>
    <name evidence="6" type="ORF">AMS68_001472</name>
</gene>
<reference evidence="6 7" key="1">
    <citation type="journal article" date="2016" name="Sci. Rep.">
        <title>Peltaster fructicola genome reveals evolution from an invasive phytopathogen to an ectophytic parasite.</title>
        <authorList>
            <person name="Xu C."/>
            <person name="Chen H."/>
            <person name="Gleason M.L."/>
            <person name="Xu J.R."/>
            <person name="Liu H."/>
            <person name="Zhang R."/>
            <person name="Sun G."/>
        </authorList>
    </citation>
    <scope>NUCLEOTIDE SEQUENCE [LARGE SCALE GENOMIC DNA]</scope>
    <source>
        <strain evidence="6 7">LNHT1506</strain>
    </source>
</reference>
<keyword evidence="1" id="KW-0962">Peroxisome biogenesis</keyword>
<evidence type="ECO:0000313" key="6">
    <source>
        <dbReference type="EMBL" id="QIW95954.1"/>
    </source>
</evidence>
<dbReference type="GO" id="GO:0005778">
    <property type="term" value="C:peroxisomal membrane"/>
    <property type="evidence" value="ECO:0007669"/>
    <property type="project" value="UniProtKB-SubCell"/>
</dbReference>
<evidence type="ECO:0000256" key="1">
    <source>
        <dbReference type="ARBA" id="ARBA00022593"/>
    </source>
</evidence>
<dbReference type="Pfam" id="PF05648">
    <property type="entry name" value="PEX11"/>
    <property type="match status" value="1"/>
</dbReference>
<dbReference type="GO" id="GO:0016559">
    <property type="term" value="P:peroxisome fission"/>
    <property type="evidence" value="ECO:0007669"/>
    <property type="project" value="InterPro"/>
</dbReference>
<dbReference type="PANTHER" id="PTHR12652:SF25">
    <property type="entry name" value="MICROBODY (PEROXISOME) PROLIFERATION PROTEIN PEROXIN 11C (EUROFUNG)"/>
    <property type="match status" value="1"/>
</dbReference>
<evidence type="ECO:0000256" key="3">
    <source>
        <dbReference type="ARBA" id="ARBA00023140"/>
    </source>
</evidence>
<protein>
    <submittedName>
        <fullName evidence="6">Uncharacterized protein</fullName>
    </submittedName>
</protein>
<comment type="subcellular location">
    <subcellularLocation>
        <location evidence="4">Peroxisome membrane</location>
    </subcellularLocation>
</comment>
<feature type="region of interest" description="Disordered" evidence="5">
    <location>
        <begin position="1"/>
        <end position="31"/>
    </location>
</feature>
<evidence type="ECO:0000313" key="7">
    <source>
        <dbReference type="Proteomes" id="UP000503462"/>
    </source>
</evidence>
<dbReference type="PANTHER" id="PTHR12652">
    <property type="entry name" value="PEROXISOMAL BIOGENESIS FACTOR 11"/>
    <property type="match status" value="1"/>
</dbReference>
<organism evidence="6 7">
    <name type="scientific">Peltaster fructicola</name>
    <dbReference type="NCBI Taxonomy" id="286661"/>
    <lineage>
        <taxon>Eukaryota</taxon>
        <taxon>Fungi</taxon>
        <taxon>Dikarya</taxon>
        <taxon>Ascomycota</taxon>
        <taxon>Pezizomycotina</taxon>
        <taxon>Dothideomycetes</taxon>
        <taxon>Dothideomycetes incertae sedis</taxon>
        <taxon>Peltaster</taxon>
    </lineage>
</organism>
<accession>A0A6H0XMU4</accession>
<dbReference type="AlphaFoldDB" id="A0A6H0XMU4"/>
<keyword evidence="7" id="KW-1185">Reference proteome</keyword>